<protein>
    <submittedName>
        <fullName evidence="2">Uncharacterized protein</fullName>
    </submittedName>
</protein>
<dbReference type="AlphaFoldDB" id="A0A084E1U3"/>
<feature type="region of interest" description="Disordered" evidence="1">
    <location>
        <begin position="1"/>
        <end position="20"/>
    </location>
</feature>
<organism evidence="2 3">
    <name type="scientific">Sphingobium yanoikuyae</name>
    <name type="common">Sphingomonas yanoikuyae</name>
    <dbReference type="NCBI Taxonomy" id="13690"/>
    <lineage>
        <taxon>Bacteria</taxon>
        <taxon>Pseudomonadati</taxon>
        <taxon>Pseudomonadota</taxon>
        <taxon>Alphaproteobacteria</taxon>
        <taxon>Sphingomonadales</taxon>
        <taxon>Sphingomonadaceae</taxon>
        <taxon>Sphingobium</taxon>
    </lineage>
</organism>
<accession>A0A084E1U3</accession>
<proteinExistence type="predicted"/>
<dbReference type="Proteomes" id="UP000028534">
    <property type="component" value="Unassembled WGS sequence"/>
</dbReference>
<reference evidence="2 3" key="1">
    <citation type="submission" date="2014-03" db="EMBL/GenBank/DDBJ databases">
        <title>Genome sequence of Sphingobium yanoikuyae B1.</title>
        <authorList>
            <person name="Gan H.M."/>
            <person name="Gan H.Y."/>
            <person name="Savka M.A."/>
        </authorList>
    </citation>
    <scope>NUCLEOTIDE SEQUENCE [LARGE SCALE GENOMIC DNA]</scope>
    <source>
        <strain evidence="2 3">B1</strain>
    </source>
</reference>
<dbReference type="EMBL" id="JGVR01000095">
    <property type="protein sequence ID" value="KEZ11935.1"/>
    <property type="molecule type" value="Genomic_DNA"/>
</dbReference>
<evidence type="ECO:0000313" key="3">
    <source>
        <dbReference type="Proteomes" id="UP000028534"/>
    </source>
</evidence>
<sequence>MTAQTYVRRPGCPAPLTSQQQAVIDEINRRATHA</sequence>
<evidence type="ECO:0000313" key="2">
    <source>
        <dbReference type="EMBL" id="KEZ11935.1"/>
    </source>
</evidence>
<name>A0A084E1U3_SPHYA</name>
<comment type="caution">
    <text evidence="2">The sequence shown here is derived from an EMBL/GenBank/DDBJ whole genome shotgun (WGS) entry which is preliminary data.</text>
</comment>
<gene>
    <name evidence="2" type="ORF">CP98_05357</name>
</gene>
<evidence type="ECO:0000256" key="1">
    <source>
        <dbReference type="SAM" id="MobiDB-lite"/>
    </source>
</evidence>